<feature type="non-terminal residue" evidence="2">
    <location>
        <position position="58"/>
    </location>
</feature>
<organism evidence="2 3">
    <name type="scientific">Trifolium medium</name>
    <dbReference type="NCBI Taxonomy" id="97028"/>
    <lineage>
        <taxon>Eukaryota</taxon>
        <taxon>Viridiplantae</taxon>
        <taxon>Streptophyta</taxon>
        <taxon>Embryophyta</taxon>
        <taxon>Tracheophyta</taxon>
        <taxon>Spermatophyta</taxon>
        <taxon>Magnoliopsida</taxon>
        <taxon>eudicotyledons</taxon>
        <taxon>Gunneridae</taxon>
        <taxon>Pentapetalae</taxon>
        <taxon>rosids</taxon>
        <taxon>fabids</taxon>
        <taxon>Fabales</taxon>
        <taxon>Fabaceae</taxon>
        <taxon>Papilionoideae</taxon>
        <taxon>50 kb inversion clade</taxon>
        <taxon>NPAAA clade</taxon>
        <taxon>Hologalegina</taxon>
        <taxon>IRL clade</taxon>
        <taxon>Trifolieae</taxon>
        <taxon>Trifolium</taxon>
    </lineage>
</organism>
<keyword evidence="3" id="KW-1185">Reference proteome</keyword>
<comment type="caution">
    <text evidence="2">The sequence shown here is derived from an EMBL/GenBank/DDBJ whole genome shotgun (WGS) entry which is preliminary data.</text>
</comment>
<accession>A0A392WHY3</accession>
<evidence type="ECO:0000313" key="2">
    <source>
        <dbReference type="EMBL" id="MCI97540.1"/>
    </source>
</evidence>
<proteinExistence type="predicted"/>
<feature type="region of interest" description="Disordered" evidence="1">
    <location>
        <begin position="1"/>
        <end position="58"/>
    </location>
</feature>
<feature type="compositionally biased region" description="Low complexity" evidence="1">
    <location>
        <begin position="31"/>
        <end position="45"/>
    </location>
</feature>
<dbReference type="AlphaFoldDB" id="A0A392WHY3"/>
<protein>
    <submittedName>
        <fullName evidence="2">Uncharacterized protein</fullName>
    </submittedName>
</protein>
<evidence type="ECO:0000313" key="3">
    <source>
        <dbReference type="Proteomes" id="UP000265520"/>
    </source>
</evidence>
<dbReference type="EMBL" id="LXQA011446897">
    <property type="protein sequence ID" value="MCI97540.1"/>
    <property type="molecule type" value="Genomic_DNA"/>
</dbReference>
<reference evidence="2 3" key="1">
    <citation type="journal article" date="2018" name="Front. Plant Sci.">
        <title>Red Clover (Trifolium pratense) and Zigzag Clover (T. medium) - A Picture of Genomic Similarities and Differences.</title>
        <authorList>
            <person name="Dluhosova J."/>
            <person name="Istvanek J."/>
            <person name="Nedelnik J."/>
            <person name="Repkova J."/>
        </authorList>
    </citation>
    <scope>NUCLEOTIDE SEQUENCE [LARGE SCALE GENOMIC DNA]</scope>
    <source>
        <strain evidence="3">cv. 10/8</strain>
        <tissue evidence="2">Leaf</tissue>
    </source>
</reference>
<name>A0A392WHY3_9FABA</name>
<sequence>MPDLTFLETHLSPNPLVEQTFSHENRPSSEPQPEQQHQPDQPEQQQPEHEQPQPQPEL</sequence>
<evidence type="ECO:0000256" key="1">
    <source>
        <dbReference type="SAM" id="MobiDB-lite"/>
    </source>
</evidence>
<dbReference type="Proteomes" id="UP000265520">
    <property type="component" value="Unassembled WGS sequence"/>
</dbReference>